<keyword evidence="1" id="KW-0472">Membrane</keyword>
<keyword evidence="1" id="KW-0812">Transmembrane</keyword>
<evidence type="ECO:0000256" key="1">
    <source>
        <dbReference type="SAM" id="Phobius"/>
    </source>
</evidence>
<feature type="transmembrane region" description="Helical" evidence="1">
    <location>
        <begin position="16"/>
        <end position="32"/>
    </location>
</feature>
<protein>
    <submittedName>
        <fullName evidence="2">Uncharacterized protein</fullName>
    </submittedName>
</protein>
<sequence length="56" mass="6886">MYFTLISYMLTHSKNIIININLFIIILLIVKIKDYRYITIRIDKKYLNYAYSNFVF</sequence>
<dbReference type="Proteomes" id="UP000182761">
    <property type="component" value="Unassembled WGS sequence"/>
</dbReference>
<accession>A0A0X3AQK9</accession>
<gene>
    <name evidence="2" type="ORF">Ga0061079_106110</name>
</gene>
<name>A0A0X3AQK9_9FLAO</name>
<dbReference type="STRING" id="1586267.GCA_001418685_01195"/>
<keyword evidence="3" id="KW-1185">Reference proteome</keyword>
<keyword evidence="1" id="KW-1133">Transmembrane helix</keyword>
<proteinExistence type="predicted"/>
<dbReference type="AlphaFoldDB" id="A0A0X3AQK9"/>
<dbReference type="EMBL" id="FCOR01000006">
    <property type="protein sequence ID" value="CVK16345.1"/>
    <property type="molecule type" value="Genomic_DNA"/>
</dbReference>
<reference evidence="2 3" key="1">
    <citation type="submission" date="2016-01" db="EMBL/GenBank/DDBJ databases">
        <authorList>
            <person name="McClelland M."/>
            <person name="Jain A."/>
            <person name="Saraogi P."/>
            <person name="Mendelson R."/>
            <person name="Westerman R."/>
            <person name="SanMiguel P."/>
            <person name="Csonka L."/>
        </authorList>
    </citation>
    <scope>NUCLEOTIDE SEQUENCE [LARGE SCALE GENOMIC DNA]</scope>
    <source>
        <strain evidence="2 3">R-53146</strain>
    </source>
</reference>
<evidence type="ECO:0000313" key="2">
    <source>
        <dbReference type="EMBL" id="CVK16345.1"/>
    </source>
</evidence>
<organism evidence="2 3">
    <name type="scientific">Apibacter mensalis</name>
    <dbReference type="NCBI Taxonomy" id="1586267"/>
    <lineage>
        <taxon>Bacteria</taxon>
        <taxon>Pseudomonadati</taxon>
        <taxon>Bacteroidota</taxon>
        <taxon>Flavobacteriia</taxon>
        <taxon>Flavobacteriales</taxon>
        <taxon>Weeksellaceae</taxon>
        <taxon>Apibacter</taxon>
    </lineage>
</organism>
<evidence type="ECO:0000313" key="3">
    <source>
        <dbReference type="Proteomes" id="UP000182761"/>
    </source>
</evidence>